<feature type="compositionally biased region" description="Basic and acidic residues" evidence="1">
    <location>
        <begin position="37"/>
        <end position="66"/>
    </location>
</feature>
<keyword evidence="2" id="KW-0472">Membrane</keyword>
<comment type="caution">
    <text evidence="3">The sequence shown here is derived from an EMBL/GenBank/DDBJ whole genome shotgun (WGS) entry which is preliminary data.</text>
</comment>
<feature type="compositionally biased region" description="Basic and acidic residues" evidence="1">
    <location>
        <begin position="152"/>
        <end position="166"/>
    </location>
</feature>
<evidence type="ECO:0000256" key="1">
    <source>
        <dbReference type="SAM" id="MobiDB-lite"/>
    </source>
</evidence>
<reference evidence="3 4" key="1">
    <citation type="submission" date="2016-07" db="EMBL/GenBank/DDBJ databases">
        <title>Pervasive Adenine N6-methylation of Active Genes in Fungi.</title>
        <authorList>
            <consortium name="DOE Joint Genome Institute"/>
            <person name="Mondo S.J."/>
            <person name="Dannebaum R.O."/>
            <person name="Kuo R.C."/>
            <person name="Labutti K."/>
            <person name="Haridas S."/>
            <person name="Kuo A."/>
            <person name="Salamov A."/>
            <person name="Ahrendt S.R."/>
            <person name="Lipzen A."/>
            <person name="Sullivan W."/>
            <person name="Andreopoulos W.B."/>
            <person name="Clum A."/>
            <person name="Lindquist E."/>
            <person name="Daum C."/>
            <person name="Ramamoorthy G.K."/>
            <person name="Gryganskyi A."/>
            <person name="Culley D."/>
            <person name="Magnuson J.K."/>
            <person name="James T.Y."/>
            <person name="O'Malley M.A."/>
            <person name="Stajich J.E."/>
            <person name="Spatafora J.W."/>
            <person name="Visel A."/>
            <person name="Grigoriev I.V."/>
        </authorList>
    </citation>
    <scope>NUCLEOTIDE SEQUENCE [LARGE SCALE GENOMIC DNA]</scope>
    <source>
        <strain evidence="3 4">CBS 129021</strain>
    </source>
</reference>
<keyword evidence="4" id="KW-1185">Reference proteome</keyword>
<feature type="compositionally biased region" description="Basic residues" evidence="1">
    <location>
        <begin position="390"/>
        <end position="401"/>
    </location>
</feature>
<dbReference type="RefSeq" id="XP_040720653.1">
    <property type="nucleotide sequence ID" value="XM_040859053.1"/>
</dbReference>
<feature type="compositionally biased region" description="Polar residues" evidence="1">
    <location>
        <begin position="366"/>
        <end position="379"/>
    </location>
</feature>
<feature type="region of interest" description="Disordered" evidence="1">
    <location>
        <begin position="122"/>
        <end position="316"/>
    </location>
</feature>
<feature type="compositionally biased region" description="Low complexity" evidence="1">
    <location>
        <begin position="251"/>
        <end position="268"/>
    </location>
</feature>
<dbReference type="EMBL" id="MCFJ01000001">
    <property type="protein sequence ID" value="ORY71061.1"/>
    <property type="molecule type" value="Genomic_DNA"/>
</dbReference>
<evidence type="ECO:0000313" key="3">
    <source>
        <dbReference type="EMBL" id="ORY71061.1"/>
    </source>
</evidence>
<dbReference type="Proteomes" id="UP000193689">
    <property type="component" value="Unassembled WGS sequence"/>
</dbReference>
<feature type="region of interest" description="Disordered" evidence="1">
    <location>
        <begin position="366"/>
        <end position="401"/>
    </location>
</feature>
<protein>
    <submittedName>
        <fullName evidence="3">Uncharacterized protein</fullName>
    </submittedName>
</protein>
<gene>
    <name evidence="3" type="ORF">BCR38DRAFT_415830</name>
</gene>
<accession>A0A1Y2EHL6</accession>
<feature type="transmembrane region" description="Helical" evidence="2">
    <location>
        <begin position="514"/>
        <end position="535"/>
    </location>
</feature>
<dbReference type="GeneID" id="63775265"/>
<feature type="compositionally biased region" description="Polar residues" evidence="1">
    <location>
        <begin position="128"/>
        <end position="145"/>
    </location>
</feature>
<proteinExistence type="predicted"/>
<dbReference type="AlphaFoldDB" id="A0A1Y2EHL6"/>
<keyword evidence="2" id="KW-1133">Transmembrane helix</keyword>
<evidence type="ECO:0000313" key="4">
    <source>
        <dbReference type="Proteomes" id="UP000193689"/>
    </source>
</evidence>
<feature type="region of interest" description="Disordered" evidence="1">
    <location>
        <begin position="1"/>
        <end position="88"/>
    </location>
</feature>
<keyword evidence="2" id="KW-0812">Transmembrane</keyword>
<dbReference type="InParanoid" id="A0A1Y2EHL6"/>
<sequence>MGGREENPKGSTSGSLRRPLVASIADRLTSKAKGPRSRPEGRQEGETKQRPISDAATKKAASDTKRRLAGIATVSPGPRVIGSHEQHTQFGVFQRRQSSQQVHENSAESVLKTRRSIWRAGSEVQPLRENNQQPSLSIGMNQQSRGGRVMKNTREDGASTKLKEMTQRSTPLNDRKGRTQGQQRERPRSKIRDSDDPPTLKRPIATTLSKVRDNSGKLPAPRAQYDQIHPVTSRPSGERASLPLRRPEPPQSRSRLPLSLSGSSSHLGRNIHDKKGKIPLTNLSLEVSPDARRNSKPPQSCHDRSRQTIRSIPVRHCREPVHGLASRTPAPSSPPQNLGLQQVLKMTPGSQGVTSRLAAQIPPTLMKNTTTKPIPSNSKPRFAKTESNHKHPRAHHKPTHHKVVHEPVNMNDPKKHEDDIKSPSLIERRHPDYNGGVVVDEGSLGSGNEGSSSWKSTNMTRWVAIVVTMKMLERIRRMSMIFKSICTENTWLQAKKTMMAMLSLPWKMATTLKGLGTTLAILTALAVMIKMLRVLMGSTEMVKALVTKTKTIKK</sequence>
<feature type="compositionally biased region" description="Basic and acidic residues" evidence="1">
    <location>
        <begin position="173"/>
        <end position="199"/>
    </location>
</feature>
<name>A0A1Y2EHL6_9PEZI</name>
<evidence type="ECO:0000256" key="2">
    <source>
        <dbReference type="SAM" id="Phobius"/>
    </source>
</evidence>
<organism evidence="3 4">
    <name type="scientific">Pseudomassariella vexata</name>
    <dbReference type="NCBI Taxonomy" id="1141098"/>
    <lineage>
        <taxon>Eukaryota</taxon>
        <taxon>Fungi</taxon>
        <taxon>Dikarya</taxon>
        <taxon>Ascomycota</taxon>
        <taxon>Pezizomycotina</taxon>
        <taxon>Sordariomycetes</taxon>
        <taxon>Xylariomycetidae</taxon>
        <taxon>Amphisphaeriales</taxon>
        <taxon>Pseudomassariaceae</taxon>
        <taxon>Pseudomassariella</taxon>
    </lineage>
</organism>